<comment type="caution">
    <text evidence="2">The sequence shown here is derived from an EMBL/GenBank/DDBJ whole genome shotgun (WGS) entry which is preliminary data.</text>
</comment>
<gene>
    <name evidence="2" type="ORF">NDM98_15895</name>
</gene>
<keyword evidence="1" id="KW-0732">Signal</keyword>
<sequence>MKRRVFMTLLMTALILTFQPYANAEDKAENPYKIPDSALSISKENTYSNGTQDLPYLHPSELAQEFLNSTDEKITNPDLIRLLNESHIGNPLLGIGLRVSVYLGEWPLAYETAGTEVNWQYQKVNTNYLDNRGAQSPAQMTYSQDQQKKVTGGLTAAIPNAEAVRKMMMIHAGETTGLPLSFDTVIGQGTRKNQTYNVSTQQVGYLHSYVPAIHEKGNVTYGEVYVVVKGGKKRLEVKNITQQGIGAWIPVQDYLSFTYMAKN</sequence>
<proteinExistence type="predicted"/>
<evidence type="ECO:0000313" key="3">
    <source>
        <dbReference type="Proteomes" id="UP001203665"/>
    </source>
</evidence>
<protein>
    <submittedName>
        <fullName evidence="2">YfkD family protein</fullName>
    </submittedName>
</protein>
<organism evidence="2 3">
    <name type="scientific">Alkalicoccobacillus plakortidis</name>
    <dbReference type="NCBI Taxonomy" id="444060"/>
    <lineage>
        <taxon>Bacteria</taxon>
        <taxon>Bacillati</taxon>
        <taxon>Bacillota</taxon>
        <taxon>Bacilli</taxon>
        <taxon>Bacillales</taxon>
        <taxon>Bacillaceae</taxon>
        <taxon>Alkalicoccobacillus</taxon>
    </lineage>
</organism>
<dbReference type="RefSeq" id="WP_251609799.1">
    <property type="nucleotide sequence ID" value="NZ_JAMQJY010000002.1"/>
</dbReference>
<dbReference type="Proteomes" id="UP001203665">
    <property type="component" value="Unassembled WGS sequence"/>
</dbReference>
<reference evidence="2" key="1">
    <citation type="submission" date="2022-06" db="EMBL/GenBank/DDBJ databases">
        <title>Alkalicoccobacillus porphyridii sp. nov., isolated from a marine red alga, Porphyridium purpureum and reclassification of Shouchella plakortidis and Shouchella gibsonii as Alkalicoccobacillus plakortidis comb. nov. and Alkalicoccobacillus gibsonii comb. nov.</title>
        <authorList>
            <person name="Kim K.H."/>
            <person name="Lee J.K."/>
            <person name="Han D.M."/>
            <person name="Baek J.H."/>
            <person name="Jeon C.O."/>
        </authorList>
    </citation>
    <scope>NUCLEOTIDE SEQUENCE</scope>
    <source>
        <strain evidence="2">DSM 19153</strain>
    </source>
</reference>
<accession>A0ABT0XLJ2</accession>
<keyword evidence="3" id="KW-1185">Reference proteome</keyword>
<feature type="signal peptide" evidence="1">
    <location>
        <begin position="1"/>
        <end position="24"/>
    </location>
</feature>
<name>A0ABT0XLJ2_9BACI</name>
<dbReference type="InterPro" id="IPR025548">
    <property type="entry name" value="YfkD"/>
</dbReference>
<dbReference type="Pfam" id="PF14167">
    <property type="entry name" value="YfkD"/>
    <property type="match status" value="1"/>
</dbReference>
<evidence type="ECO:0000256" key="1">
    <source>
        <dbReference type="SAM" id="SignalP"/>
    </source>
</evidence>
<feature type="chain" id="PRO_5045091476" evidence="1">
    <location>
        <begin position="25"/>
        <end position="263"/>
    </location>
</feature>
<evidence type="ECO:0000313" key="2">
    <source>
        <dbReference type="EMBL" id="MCM2676779.1"/>
    </source>
</evidence>
<dbReference type="EMBL" id="JAMQJY010000002">
    <property type="protein sequence ID" value="MCM2676779.1"/>
    <property type="molecule type" value="Genomic_DNA"/>
</dbReference>